<accession>A0A3B0U157</accession>
<dbReference type="Pfam" id="PF13413">
    <property type="entry name" value="HTH_25"/>
    <property type="match status" value="1"/>
</dbReference>
<dbReference type="InterPro" id="IPR050400">
    <property type="entry name" value="Bact_Cytoskel_RodZ"/>
</dbReference>
<evidence type="ECO:0000313" key="3">
    <source>
        <dbReference type="EMBL" id="VAW13126.1"/>
    </source>
</evidence>
<dbReference type="Pfam" id="PF13464">
    <property type="entry name" value="RodZ_C"/>
    <property type="match status" value="1"/>
</dbReference>
<dbReference type="PANTHER" id="PTHR34475:SF1">
    <property type="entry name" value="CYTOSKELETON PROTEIN RODZ"/>
    <property type="match status" value="1"/>
</dbReference>
<organism evidence="3">
    <name type="scientific">hydrothermal vent metagenome</name>
    <dbReference type="NCBI Taxonomy" id="652676"/>
    <lineage>
        <taxon>unclassified sequences</taxon>
        <taxon>metagenomes</taxon>
        <taxon>ecological metagenomes</taxon>
    </lineage>
</organism>
<feature type="domain" description="Cytoskeleton protein RodZ-like C-terminal" evidence="2">
    <location>
        <begin position="251"/>
        <end position="319"/>
    </location>
</feature>
<reference evidence="3" key="1">
    <citation type="submission" date="2018-06" db="EMBL/GenBank/DDBJ databases">
        <authorList>
            <person name="Zhirakovskaya E."/>
        </authorList>
    </citation>
    <scope>NUCLEOTIDE SEQUENCE</scope>
</reference>
<proteinExistence type="predicted"/>
<dbReference type="PANTHER" id="PTHR34475">
    <property type="match status" value="1"/>
</dbReference>
<dbReference type="Gene3D" id="1.10.260.40">
    <property type="entry name" value="lambda repressor-like DNA-binding domains"/>
    <property type="match status" value="1"/>
</dbReference>
<dbReference type="InterPro" id="IPR025194">
    <property type="entry name" value="RodZ-like_C"/>
</dbReference>
<feature type="transmembrane region" description="Helical" evidence="1">
    <location>
        <begin position="122"/>
        <end position="144"/>
    </location>
</feature>
<evidence type="ECO:0000256" key="1">
    <source>
        <dbReference type="SAM" id="Phobius"/>
    </source>
</evidence>
<dbReference type="InterPro" id="IPR010982">
    <property type="entry name" value="Lambda_DNA-bd_dom_sf"/>
</dbReference>
<keyword evidence="1" id="KW-0472">Membrane</keyword>
<keyword evidence="1" id="KW-0812">Transmembrane</keyword>
<dbReference type="EMBL" id="UOEM01000059">
    <property type="protein sequence ID" value="VAW13126.1"/>
    <property type="molecule type" value="Genomic_DNA"/>
</dbReference>
<sequence>MGMSHTSVFAGQDPYSEALPENRHVLAGQWCVGATLRSARKAGGESLEDVAEAVRIRAEYLYAIEEENYYSLPGWAHAVGYVRSYAMYLGLDSGPLVRRVRDQLALREHVFEQQSQERSRGLVRMISLGGIAVVLGTLGFGLWFTGPAQSVTEFLRPVPDRIISFIDRSLKSAVPAAPAAAVAKADALTMAARLSGVSAADVSSKAQSPNFGPMRAGVAMVGPRPDTGIVVVKPLPRHSIDRGGVSFGEVTLRARENVWFRVEDRQGAIVAERQMDRGEVQRLPNVRDLVIAAPNGGAIEYYVDGAYAGVLGGQGQSVRGLSLAKLAEHRAGG</sequence>
<name>A0A3B0U157_9ZZZZ</name>
<keyword evidence="1" id="KW-1133">Transmembrane helix</keyword>
<dbReference type="AlphaFoldDB" id="A0A3B0U157"/>
<gene>
    <name evidence="3" type="ORF">MNBD_ALPHA09-283</name>
</gene>
<protein>
    <recommendedName>
        <fullName evidence="2">Cytoskeleton protein RodZ-like C-terminal domain-containing protein</fullName>
    </recommendedName>
</protein>
<evidence type="ECO:0000259" key="2">
    <source>
        <dbReference type="Pfam" id="PF13464"/>
    </source>
</evidence>
<dbReference type="GO" id="GO:0003677">
    <property type="term" value="F:DNA binding"/>
    <property type="evidence" value="ECO:0007669"/>
    <property type="project" value="InterPro"/>
</dbReference>